<dbReference type="Gene3D" id="1.10.10.10">
    <property type="entry name" value="Winged helix-like DNA-binding domain superfamily/Winged helix DNA-binding domain"/>
    <property type="match status" value="1"/>
</dbReference>
<dbReference type="InterPro" id="IPR027417">
    <property type="entry name" value="P-loop_NTPase"/>
</dbReference>
<dbReference type="Pfam" id="PF23559">
    <property type="entry name" value="WHD_DRP"/>
    <property type="match status" value="1"/>
</dbReference>
<dbReference type="InterPro" id="IPR032675">
    <property type="entry name" value="LRR_dom_sf"/>
</dbReference>
<feature type="domain" description="Disease resistance R13L4/SHOC-2-like LRR" evidence="11">
    <location>
        <begin position="612"/>
        <end position="703"/>
    </location>
</feature>
<dbReference type="EMBL" id="SWLB01000004">
    <property type="protein sequence ID" value="KAF3339446.1"/>
    <property type="molecule type" value="Genomic_DNA"/>
</dbReference>
<accession>A0A833VIF7</accession>
<dbReference type="GO" id="GO:0005524">
    <property type="term" value="F:ATP binding"/>
    <property type="evidence" value="ECO:0007669"/>
    <property type="project" value="UniProtKB-KW"/>
</dbReference>
<feature type="domain" description="NB-ARC" evidence="8">
    <location>
        <begin position="185"/>
        <end position="358"/>
    </location>
</feature>
<evidence type="ECO:0000256" key="5">
    <source>
        <dbReference type="ARBA" id="ARBA00022821"/>
    </source>
</evidence>
<dbReference type="Pfam" id="PF18052">
    <property type="entry name" value="Rx_N"/>
    <property type="match status" value="1"/>
</dbReference>
<dbReference type="PANTHER" id="PTHR36766:SF40">
    <property type="entry name" value="DISEASE RESISTANCE PROTEIN RGA3"/>
    <property type="match status" value="1"/>
</dbReference>
<dbReference type="Proteomes" id="UP000623129">
    <property type="component" value="Unassembled WGS sequence"/>
</dbReference>
<evidence type="ECO:0000259" key="8">
    <source>
        <dbReference type="Pfam" id="PF00931"/>
    </source>
</evidence>
<evidence type="ECO:0000259" key="10">
    <source>
        <dbReference type="Pfam" id="PF23559"/>
    </source>
</evidence>
<dbReference type="PRINTS" id="PR00364">
    <property type="entry name" value="DISEASERSIST"/>
</dbReference>
<dbReference type="Pfam" id="PF23598">
    <property type="entry name" value="LRR_14"/>
    <property type="match status" value="1"/>
</dbReference>
<comment type="similarity">
    <text evidence="1">Belongs to the disease resistance NB-LRR family.</text>
</comment>
<dbReference type="Gene3D" id="3.80.10.10">
    <property type="entry name" value="Ribonuclease Inhibitor"/>
    <property type="match status" value="2"/>
</dbReference>
<comment type="caution">
    <text evidence="12">The sequence shown here is derived from an EMBL/GenBank/DDBJ whole genome shotgun (WGS) entry which is preliminary data.</text>
</comment>
<dbReference type="InterPro" id="IPR055414">
    <property type="entry name" value="LRR_R13L4/SHOC2-like"/>
</dbReference>
<organism evidence="12 13">
    <name type="scientific">Carex littledalei</name>
    <dbReference type="NCBI Taxonomy" id="544730"/>
    <lineage>
        <taxon>Eukaryota</taxon>
        <taxon>Viridiplantae</taxon>
        <taxon>Streptophyta</taxon>
        <taxon>Embryophyta</taxon>
        <taxon>Tracheophyta</taxon>
        <taxon>Spermatophyta</taxon>
        <taxon>Magnoliopsida</taxon>
        <taxon>Liliopsida</taxon>
        <taxon>Poales</taxon>
        <taxon>Cyperaceae</taxon>
        <taxon>Cyperoideae</taxon>
        <taxon>Cariceae</taxon>
        <taxon>Carex</taxon>
        <taxon>Carex subgen. Euthyceras</taxon>
    </lineage>
</organism>
<dbReference type="SUPFAM" id="SSF52058">
    <property type="entry name" value="L domain-like"/>
    <property type="match status" value="1"/>
</dbReference>
<keyword evidence="13" id="KW-1185">Reference proteome</keyword>
<evidence type="ECO:0000259" key="11">
    <source>
        <dbReference type="Pfam" id="PF23598"/>
    </source>
</evidence>
<protein>
    <submittedName>
        <fullName evidence="12">Disease resistance protein RGA2</fullName>
    </submittedName>
</protein>
<dbReference type="Pfam" id="PF00931">
    <property type="entry name" value="NB-ARC"/>
    <property type="match status" value="1"/>
</dbReference>
<evidence type="ECO:0000256" key="4">
    <source>
        <dbReference type="ARBA" id="ARBA00022741"/>
    </source>
</evidence>
<dbReference type="SUPFAM" id="SSF52540">
    <property type="entry name" value="P-loop containing nucleoside triphosphate hydrolases"/>
    <property type="match status" value="1"/>
</dbReference>
<keyword evidence="3" id="KW-0677">Repeat</keyword>
<evidence type="ECO:0000313" key="13">
    <source>
        <dbReference type="Proteomes" id="UP000623129"/>
    </source>
</evidence>
<dbReference type="Gene3D" id="1.20.5.4130">
    <property type="match status" value="1"/>
</dbReference>
<sequence length="990" mass="112186">MVTVAVEVAVTKWFTSAIIGKLINKASSYFKDQKAWQSGMKAELDRLSKFRPQIETLVYAAERGDLRGDHNPALEEWLGQLRDAVEEADNVLDELEYRHLKEEAEEGRGKWTNTIVKFAVRAAQQDDVLKRLREVVKTFDNLVAGLGTFAQVLSWLDGHTATEVRGDIGRETGRIFTENEFFGREKEKQTIIHWLNNSETKIISVFSIVGVGGVGKTALAQNLFDHPGLDFQIKMWVCVSTSFEEKAIIMKMLESLTKTKHEFATLDAAQSILKEKITGKKFFLVLDDVWNDEEREKWNKVMAPLKYGFAGSKILLTTRMESVANTVAKVVGETKMSLNLNSLQEWDNLLLFEKYAFAGFNPNEYARLRSIGNKIAKKLRGIPLAVKTIGGMLNYKLEEEYWSRVLEDGALNLDKGTDGIKAAIRLSYEHLPPELKPCFRYCSIFPPDHEFGRHQLVDMWISVGLIPEDEKRQEELASEFFEILVRKSFFERKASCYSLNQVGDSFFTPFASYYSMHDLLHELAEILSKNECLRVVSNDPFQIPQSIRHLSLMTNNILVLKNLSGLKYLRTLLLFCDIEDDGLAGVINTALKGLKSIRYLELSSDNVYDFPKSIGDLVHLRCLSMTTDIPELSPRICMLYHLQILEFRWINYSFAPSEQSIPADICKLSKLKRLYLPTYDLSTIPHVGKLRSLQHLKKYSVKGVVGYDISELEMISLERLPPFGQLPYLKILTLDELGALKVIGLEFYGSSRSGNTFPALETLKLISLIQLEEWREDTQSENCLPCLERLESLTSLKELWIEKCGALKSLGGLEAIPSLKVLVIGTCPMLATISPLDSMDESPRNRLSMALDVLDIDHPELLLAVPLRNLHLTKSVQISGSHSITLLPEQWLLQNGASLQSLVLFGSTLRSVETLPDSLQSLLSLRNLALHNAYRLTRLPELPRSLEILEIYGCSEELAGRLKEGGLDYDKFRHLDLEVSRVLSQSMISW</sequence>
<proteinExistence type="inferred from homology"/>
<evidence type="ECO:0000256" key="1">
    <source>
        <dbReference type="ARBA" id="ARBA00008894"/>
    </source>
</evidence>
<evidence type="ECO:0000256" key="2">
    <source>
        <dbReference type="ARBA" id="ARBA00022614"/>
    </source>
</evidence>
<dbReference type="GO" id="GO:0043531">
    <property type="term" value="F:ADP binding"/>
    <property type="evidence" value="ECO:0007669"/>
    <property type="project" value="InterPro"/>
</dbReference>
<feature type="domain" description="Disease resistance protein winged helix" evidence="10">
    <location>
        <begin position="444"/>
        <end position="524"/>
    </location>
</feature>
<dbReference type="InterPro" id="IPR002182">
    <property type="entry name" value="NB-ARC"/>
</dbReference>
<feature type="domain" description="Disease resistance N-terminal" evidence="9">
    <location>
        <begin position="19"/>
        <end position="108"/>
    </location>
</feature>
<dbReference type="InterPro" id="IPR041118">
    <property type="entry name" value="Rx_N"/>
</dbReference>
<keyword evidence="7" id="KW-0175">Coiled coil</keyword>
<keyword evidence="6" id="KW-0067">ATP-binding</keyword>
<keyword evidence="2" id="KW-0433">Leucine-rich repeat</keyword>
<reference evidence="12" key="1">
    <citation type="submission" date="2020-01" db="EMBL/GenBank/DDBJ databases">
        <title>Genome sequence of Kobresia littledalei, the first chromosome-level genome in the family Cyperaceae.</title>
        <authorList>
            <person name="Qu G."/>
        </authorList>
    </citation>
    <scope>NUCLEOTIDE SEQUENCE</scope>
    <source>
        <strain evidence="12">C.B.Clarke</strain>
        <tissue evidence="12">Leaf</tissue>
    </source>
</reference>
<evidence type="ECO:0000256" key="3">
    <source>
        <dbReference type="ARBA" id="ARBA00022737"/>
    </source>
</evidence>
<evidence type="ECO:0000256" key="6">
    <source>
        <dbReference type="ARBA" id="ARBA00022840"/>
    </source>
</evidence>
<dbReference type="GO" id="GO:0006952">
    <property type="term" value="P:defense response"/>
    <property type="evidence" value="ECO:0007669"/>
    <property type="project" value="UniProtKB-KW"/>
</dbReference>
<dbReference type="InterPro" id="IPR036388">
    <property type="entry name" value="WH-like_DNA-bd_sf"/>
</dbReference>
<evidence type="ECO:0000256" key="7">
    <source>
        <dbReference type="SAM" id="Coils"/>
    </source>
</evidence>
<keyword evidence="5" id="KW-0611">Plant defense</keyword>
<dbReference type="InterPro" id="IPR058922">
    <property type="entry name" value="WHD_DRP"/>
</dbReference>
<dbReference type="GO" id="GO:0051707">
    <property type="term" value="P:response to other organism"/>
    <property type="evidence" value="ECO:0007669"/>
    <property type="project" value="UniProtKB-ARBA"/>
</dbReference>
<dbReference type="Gene3D" id="3.40.50.300">
    <property type="entry name" value="P-loop containing nucleotide triphosphate hydrolases"/>
    <property type="match status" value="1"/>
</dbReference>
<dbReference type="AlphaFoldDB" id="A0A833VIF7"/>
<keyword evidence="4" id="KW-0547">Nucleotide-binding</keyword>
<evidence type="ECO:0000259" key="9">
    <source>
        <dbReference type="Pfam" id="PF18052"/>
    </source>
</evidence>
<name>A0A833VIF7_9POAL</name>
<dbReference type="PANTHER" id="PTHR36766">
    <property type="entry name" value="PLANT BROAD-SPECTRUM MILDEW RESISTANCE PROTEIN RPW8"/>
    <property type="match status" value="1"/>
</dbReference>
<feature type="coiled-coil region" evidence="7">
    <location>
        <begin position="74"/>
        <end position="105"/>
    </location>
</feature>
<evidence type="ECO:0000313" key="12">
    <source>
        <dbReference type="EMBL" id="KAF3339446.1"/>
    </source>
</evidence>
<gene>
    <name evidence="12" type="ORF">FCM35_KLT16917</name>
</gene>
<dbReference type="OrthoDB" id="6161812at2759"/>